<proteinExistence type="predicted"/>
<dbReference type="RefSeq" id="WP_066394467.1">
    <property type="nucleotide sequence ID" value="NZ_CP015378.1"/>
</dbReference>
<dbReference type="Proteomes" id="UP000076623">
    <property type="component" value="Chromosome"/>
</dbReference>
<dbReference type="AlphaFoldDB" id="A0A160ILU3"/>
<evidence type="ECO:0000313" key="2">
    <source>
        <dbReference type="Proteomes" id="UP000076623"/>
    </source>
</evidence>
<organism evidence="1 2">
    <name type="scientific">Fictibacillus phosphorivorans</name>
    <dbReference type="NCBI Taxonomy" id="1221500"/>
    <lineage>
        <taxon>Bacteria</taxon>
        <taxon>Bacillati</taxon>
        <taxon>Bacillota</taxon>
        <taxon>Bacilli</taxon>
        <taxon>Bacillales</taxon>
        <taxon>Fictibacillaceae</taxon>
        <taxon>Fictibacillus</taxon>
    </lineage>
</organism>
<sequence>MKISYEYFVEDLAGEEDVSIIYFINKFVEKENIKLFYPKNLFTDKKLKAHLFLDNQIFIFENNQDLKIRVFNYDQVKNFELITEGRYKPLNLNVFLSTGETLEFNSVNDTNQHWGRSFSEEVEDIFKLLIQKTSASETIVKQ</sequence>
<protein>
    <submittedName>
        <fullName evidence="1">Uncharacterized protein</fullName>
    </submittedName>
</protein>
<evidence type="ECO:0000313" key="1">
    <source>
        <dbReference type="EMBL" id="ANC77193.1"/>
    </source>
</evidence>
<dbReference type="KEGG" id="fpn:ABE65_010415"/>
<dbReference type="STRING" id="1221500.ABE65_010415"/>
<dbReference type="Pfam" id="PF13048">
    <property type="entry name" value="DUF3908"/>
    <property type="match status" value="1"/>
</dbReference>
<reference evidence="1 2" key="1">
    <citation type="submission" date="2016-04" db="EMBL/GenBank/DDBJ databases">
        <title>Complete genome sequence of Fictibacillus phosphorivorans G25-29, a strain toxic to nematodes.</title>
        <authorList>
            <person name="Zheng Z."/>
        </authorList>
    </citation>
    <scope>NUCLEOTIDE SEQUENCE [LARGE SCALE GENOMIC DNA]</scope>
    <source>
        <strain evidence="1 2">G25-29</strain>
    </source>
</reference>
<gene>
    <name evidence="1" type="ORF">ABE65_010415</name>
</gene>
<dbReference type="EMBL" id="CP015378">
    <property type="protein sequence ID" value="ANC77193.1"/>
    <property type="molecule type" value="Genomic_DNA"/>
</dbReference>
<dbReference type="InterPro" id="IPR025020">
    <property type="entry name" value="DUF3908"/>
</dbReference>
<keyword evidence="2" id="KW-1185">Reference proteome</keyword>
<accession>A0A160ILU3</accession>
<name>A0A160ILU3_9BACL</name>